<name>A0A8S9WV92_APOLU</name>
<dbReference type="InterPro" id="IPR039796">
    <property type="entry name" value="MIP18"/>
</dbReference>
<evidence type="ECO:0000256" key="2">
    <source>
        <dbReference type="ARBA" id="ARBA00022829"/>
    </source>
</evidence>
<dbReference type="GO" id="GO:0097361">
    <property type="term" value="C:cytosolic [4Fe-4S] assembly targeting complex"/>
    <property type="evidence" value="ECO:0007669"/>
    <property type="project" value="TreeGrafter"/>
</dbReference>
<keyword evidence="5" id="KW-1185">Reference proteome</keyword>
<organism evidence="4 5">
    <name type="scientific">Apolygus lucorum</name>
    <name type="common">Small green plant bug</name>
    <name type="synonym">Lygocoris lucorum</name>
    <dbReference type="NCBI Taxonomy" id="248454"/>
    <lineage>
        <taxon>Eukaryota</taxon>
        <taxon>Metazoa</taxon>
        <taxon>Ecdysozoa</taxon>
        <taxon>Arthropoda</taxon>
        <taxon>Hexapoda</taxon>
        <taxon>Insecta</taxon>
        <taxon>Pterygota</taxon>
        <taxon>Neoptera</taxon>
        <taxon>Paraneoptera</taxon>
        <taxon>Hemiptera</taxon>
        <taxon>Heteroptera</taxon>
        <taxon>Panheteroptera</taxon>
        <taxon>Cimicomorpha</taxon>
        <taxon>Miridae</taxon>
        <taxon>Mirini</taxon>
        <taxon>Apolygus</taxon>
    </lineage>
</organism>
<reference evidence="4" key="1">
    <citation type="journal article" date="2021" name="Mol. Ecol. Resour.">
        <title>Apolygus lucorum genome provides insights into omnivorousness and mesophyll feeding.</title>
        <authorList>
            <person name="Liu Y."/>
            <person name="Liu H."/>
            <person name="Wang H."/>
            <person name="Huang T."/>
            <person name="Liu B."/>
            <person name="Yang B."/>
            <person name="Yin L."/>
            <person name="Li B."/>
            <person name="Zhang Y."/>
            <person name="Zhang S."/>
            <person name="Jiang F."/>
            <person name="Zhang X."/>
            <person name="Ren Y."/>
            <person name="Wang B."/>
            <person name="Wang S."/>
            <person name="Lu Y."/>
            <person name="Wu K."/>
            <person name="Fan W."/>
            <person name="Wang G."/>
        </authorList>
    </citation>
    <scope>NUCLEOTIDE SEQUENCE</scope>
    <source>
        <strain evidence="4">12Hb</strain>
    </source>
</reference>
<dbReference type="SUPFAM" id="SSF117916">
    <property type="entry name" value="Fe-S cluster assembly (FSCA) domain-like"/>
    <property type="match status" value="1"/>
</dbReference>
<dbReference type="Pfam" id="PF01883">
    <property type="entry name" value="FeS_assembly_P"/>
    <property type="match status" value="1"/>
</dbReference>
<accession>A0A8S9WV92</accession>
<dbReference type="GO" id="GO:0007059">
    <property type="term" value="P:chromosome segregation"/>
    <property type="evidence" value="ECO:0007669"/>
    <property type="project" value="UniProtKB-KW"/>
</dbReference>
<keyword evidence="2" id="KW-0159">Chromosome partition</keyword>
<dbReference type="GO" id="GO:0051604">
    <property type="term" value="P:protein maturation"/>
    <property type="evidence" value="ECO:0007669"/>
    <property type="project" value="InterPro"/>
</dbReference>
<dbReference type="PANTHER" id="PTHR12377">
    <property type="entry name" value="CYTOSOLIC IRON-SULFUR ASSEMBLY COMPONENT 2B-RELATED"/>
    <property type="match status" value="1"/>
</dbReference>
<evidence type="ECO:0000256" key="1">
    <source>
        <dbReference type="ARBA" id="ARBA00010381"/>
    </source>
</evidence>
<dbReference type="Gene3D" id="3.30.300.130">
    <property type="entry name" value="Fe-S cluster assembly (FSCA)"/>
    <property type="match status" value="1"/>
</dbReference>
<dbReference type="Gene3D" id="6.10.250.1280">
    <property type="match status" value="1"/>
</dbReference>
<dbReference type="InterPro" id="IPR034904">
    <property type="entry name" value="FSCA_dom_sf"/>
</dbReference>
<comment type="caution">
    <text evidence="4">The sequence shown here is derived from an EMBL/GenBank/DDBJ whole genome shotgun (WGS) entry which is preliminary data.</text>
</comment>
<evidence type="ECO:0000259" key="3">
    <source>
        <dbReference type="Pfam" id="PF01883"/>
    </source>
</evidence>
<feature type="domain" description="MIP18 family-like" evidence="3">
    <location>
        <begin position="41"/>
        <end position="116"/>
    </location>
</feature>
<protein>
    <recommendedName>
        <fullName evidence="3">MIP18 family-like domain-containing protein</fullName>
    </recommendedName>
</protein>
<gene>
    <name evidence="4" type="ORF">GE061_005297</name>
</gene>
<dbReference type="PANTHER" id="PTHR12377:SF0">
    <property type="entry name" value="CYTOSOLIC IRON-SULFUR ASSEMBLY COMPONENT 2B"/>
    <property type="match status" value="1"/>
</dbReference>
<dbReference type="OrthoDB" id="2746at2759"/>
<comment type="similarity">
    <text evidence="1">Belongs to the MIP18 family.</text>
</comment>
<evidence type="ECO:0000313" key="4">
    <source>
        <dbReference type="EMBL" id="KAF6200850.1"/>
    </source>
</evidence>
<dbReference type="FunFam" id="3.30.300.130:FF:000005">
    <property type="entry name" value="Mitotic spindle-associated mmxd complex subunit"/>
    <property type="match status" value="1"/>
</dbReference>
<evidence type="ECO:0000313" key="5">
    <source>
        <dbReference type="Proteomes" id="UP000466442"/>
    </source>
</evidence>
<proteinExistence type="inferred from homology"/>
<dbReference type="Proteomes" id="UP000466442">
    <property type="component" value="Unassembled WGS sequence"/>
</dbReference>
<dbReference type="InterPro" id="IPR002744">
    <property type="entry name" value="MIP18-like"/>
</dbReference>
<sequence length="163" mass="18566">MGGGTEVLQNLNPRLFVKCVDRAVTEDDWNENVTDEFDSREVFDLIRHINDPEHPLTLEELNVVDVNRITVDNEKNKIDILYTPTIPHCSLATLIGLTIKVQLLRNIPPRFKIQVKITPGTHVSEAAINKQMADKERVSAAMENIDLIQTINKSLIEVENHYK</sequence>
<dbReference type="EMBL" id="WIXP02000013">
    <property type="protein sequence ID" value="KAF6200850.1"/>
    <property type="molecule type" value="Genomic_DNA"/>
</dbReference>
<dbReference type="AlphaFoldDB" id="A0A8S9WV92"/>